<dbReference type="InterPro" id="IPR013655">
    <property type="entry name" value="PAS_fold_3"/>
</dbReference>
<dbReference type="Pfam" id="PF13426">
    <property type="entry name" value="PAS_9"/>
    <property type="match status" value="1"/>
</dbReference>
<evidence type="ECO:0000259" key="16">
    <source>
        <dbReference type="PROSITE" id="PS50112"/>
    </source>
</evidence>
<evidence type="ECO:0000256" key="1">
    <source>
        <dbReference type="ARBA" id="ARBA00022543"/>
    </source>
</evidence>
<feature type="region of interest" description="Disordered" evidence="15">
    <location>
        <begin position="402"/>
        <end position="431"/>
    </location>
</feature>
<dbReference type="InterPro" id="IPR000014">
    <property type="entry name" value="PAS"/>
</dbReference>
<keyword evidence="3" id="KW-0285">Flavoprotein</keyword>
<dbReference type="Gene3D" id="3.30.450.20">
    <property type="entry name" value="PAS domain"/>
    <property type="match status" value="2"/>
</dbReference>
<evidence type="ECO:0000256" key="15">
    <source>
        <dbReference type="SAM" id="MobiDB-lite"/>
    </source>
</evidence>
<evidence type="ECO:0000256" key="3">
    <source>
        <dbReference type="ARBA" id="ARBA00022630"/>
    </source>
</evidence>
<evidence type="ECO:0000256" key="6">
    <source>
        <dbReference type="ARBA" id="ARBA00022737"/>
    </source>
</evidence>
<feature type="domain" description="PAS" evidence="16">
    <location>
        <begin position="645"/>
        <end position="715"/>
    </location>
</feature>
<keyword evidence="11" id="KW-0238">DNA-binding</keyword>
<evidence type="ECO:0000256" key="11">
    <source>
        <dbReference type="ARBA" id="ARBA00023125"/>
    </source>
</evidence>
<dbReference type="STRING" id="1331196.A0A1B9IZF2"/>
<feature type="compositionally biased region" description="Low complexity" evidence="15">
    <location>
        <begin position="124"/>
        <end position="139"/>
    </location>
</feature>
<evidence type="ECO:0000256" key="14">
    <source>
        <dbReference type="ARBA" id="ARBA00023170"/>
    </source>
</evidence>
<feature type="compositionally biased region" description="Basic residues" evidence="15">
    <location>
        <begin position="999"/>
        <end position="1009"/>
    </location>
</feature>
<keyword evidence="1" id="KW-0600">Photoreceptor protein</keyword>
<keyword evidence="13" id="KW-0804">Transcription</keyword>
<evidence type="ECO:0000256" key="12">
    <source>
        <dbReference type="ARBA" id="ARBA00023159"/>
    </source>
</evidence>
<evidence type="ECO:0000256" key="10">
    <source>
        <dbReference type="ARBA" id="ARBA00023015"/>
    </source>
</evidence>
<keyword evidence="10" id="KW-0805">Transcription regulation</keyword>
<gene>
    <name evidence="17" type="ORF">L486_00424</name>
</gene>
<reference evidence="18" key="2">
    <citation type="submission" date="2013-12" db="EMBL/GenBank/DDBJ databases">
        <title>Evolution of pathogenesis and genome organization in the Tremellales.</title>
        <authorList>
            <person name="Cuomo C."/>
            <person name="Litvintseva A."/>
            <person name="Heitman J."/>
            <person name="Chen Y."/>
            <person name="Sun S."/>
            <person name="Springer D."/>
            <person name="Dromer F."/>
            <person name="Young S."/>
            <person name="Zeng Q."/>
            <person name="Chapman S."/>
            <person name="Gujja S."/>
            <person name="Saif S."/>
            <person name="Birren B."/>
        </authorList>
    </citation>
    <scope>NUCLEOTIDE SEQUENCE [LARGE SCALE GENOMIC DNA]</scope>
    <source>
        <strain evidence="18">CBS 10435</strain>
    </source>
</reference>
<evidence type="ECO:0000313" key="17">
    <source>
        <dbReference type="EMBL" id="OCF60784.1"/>
    </source>
</evidence>
<feature type="compositionally biased region" description="Polar residues" evidence="15">
    <location>
        <begin position="70"/>
        <end position="85"/>
    </location>
</feature>
<sequence>MSQINSQRPSAAPLNNNIENNNGQPSNTGSSSNVPRNPPQPNQNAQSPLDWANFINFQTPPVSNAHGGNMFNNHRMPSQDEQYNNFAHGISMSRPSPSSINFQQPLPRGSNSSTASSRQNPHRQYSQSSTPSQPQLPTYHVPSQTSPQGPSPRSPAEQPMIGKGKSPATKSSETQDNGLSLDPSAFSRDIRFQVPSFLTNQVGGAPTFPPGGEAWSGFSGANLFGSDIGQLTPGTIFSNAFGFSNNNNSDNQQAYCDDNGNMQNMGGYVNENAGWEQWNHDQNKNDTNNNNHNLGAMFYVNPNPSPSILASRNPPARESSQRPPRNQMPPSINTNPSPNMDNQGQMQSPRTTYPHSSSSGSMPTSAILPQQPTFSHSPFGSYDHVPSASAPHNSASTINIASSSTAPYAPPSNTQSLLAGPMPPQLTDGPGLYSTTGFDMVGVLARVAARRDPSTVLGPVDLSCSFLVVDIRRYDSPIVYASPSFCQLTGYELPQILGRNCRFLQAPDGEVVKGSKRKYTDNTAVAHLKRMLNAGKECQASLINYRRGGVPFINLVTVVPIPWDGTDIVYHVGFQVDLVEQPNAILRNMRDGSYQVNYTVSNPPEKPLRPPVREIGLTGLSGEVMEIMGQRVNTLSSGSGEEAGRMEWLKMVLDNTDDFVHALSLKGFFQYVSPSVRRVLEYEPEELLNKNISEFAHPSDIVPLMRELKDSTHAPTDGSSARHVNLVFRIRRKTSGYIWIESVGRLVVEAGKGRKAVILSGRAQAVPALPWDSISKYGGLAETEFWGKISFQGLVLHATHGVEGVLGQPPEDVVGLSFFSLLPGGDNGPPAAALLQSDPSAPVSSLSAAIRRVLSGDTRNGAVSVQHKLVHKSGNQVDVLTVIYAPRRSIPDVPVGRGDDETSSNAESEISRMSSHDMASITGIPPTSLVIQVKLMVSPTPGATIQTITRARPVVHAPISNLFEELETTRGTSWQYELHQLRLLNRRLKEDIAAAKARGAGKGKNKKRKFESSVGDMGPPALPFANLHDQYSAAPRHQLAPGFGLVTPGMGNGFY</sequence>
<protein>
    <recommendedName>
        <fullName evidence="16">PAS domain-containing protein</fullName>
    </recommendedName>
</protein>
<feature type="region of interest" description="Disordered" evidence="15">
    <location>
        <begin position="996"/>
        <end position="1016"/>
    </location>
</feature>
<keyword evidence="9" id="KW-0157">Chromophore</keyword>
<proteinExistence type="predicted"/>
<dbReference type="SUPFAM" id="SSF55785">
    <property type="entry name" value="PYP-like sensor domain (PAS domain)"/>
    <property type="match status" value="2"/>
</dbReference>
<evidence type="ECO:0000256" key="9">
    <source>
        <dbReference type="ARBA" id="ARBA00022991"/>
    </source>
</evidence>
<feature type="region of interest" description="Disordered" evidence="15">
    <location>
        <begin position="1"/>
        <end position="183"/>
    </location>
</feature>
<accession>A0A1B9IZF2</accession>
<dbReference type="SMART" id="SM00091">
    <property type="entry name" value="PAS"/>
    <property type="match status" value="3"/>
</dbReference>
<dbReference type="GO" id="GO:0009881">
    <property type="term" value="F:photoreceptor activity"/>
    <property type="evidence" value="ECO:0007669"/>
    <property type="project" value="UniProtKB-KW"/>
</dbReference>
<dbReference type="GO" id="GO:0008270">
    <property type="term" value="F:zinc ion binding"/>
    <property type="evidence" value="ECO:0007669"/>
    <property type="project" value="UniProtKB-KW"/>
</dbReference>
<dbReference type="PANTHER" id="PTHR47429">
    <property type="entry name" value="PROTEIN TWIN LOV 1"/>
    <property type="match status" value="1"/>
</dbReference>
<dbReference type="PANTHER" id="PTHR47429:SF7">
    <property type="entry name" value="GATA-FACTOR"/>
    <property type="match status" value="1"/>
</dbReference>
<keyword evidence="6" id="KW-0677">Repeat</keyword>
<keyword evidence="12" id="KW-0010">Activator</keyword>
<feature type="compositionally biased region" description="Polar residues" evidence="15">
    <location>
        <begin position="168"/>
        <end position="178"/>
    </location>
</feature>
<keyword evidence="5" id="KW-0479">Metal-binding</keyword>
<dbReference type="PROSITE" id="PS50112">
    <property type="entry name" value="PAS"/>
    <property type="match status" value="2"/>
</dbReference>
<dbReference type="AlphaFoldDB" id="A0A1B9IZF2"/>
<feature type="compositionally biased region" description="Polar residues" evidence="15">
    <location>
        <begin position="903"/>
        <end position="913"/>
    </location>
</feature>
<feature type="compositionally biased region" description="Polar residues" evidence="15">
    <location>
        <begin position="362"/>
        <end position="378"/>
    </location>
</feature>
<evidence type="ECO:0000256" key="2">
    <source>
        <dbReference type="ARBA" id="ARBA00022606"/>
    </source>
</evidence>
<keyword evidence="7" id="KW-0863">Zinc-finger</keyword>
<dbReference type="Proteomes" id="UP000092583">
    <property type="component" value="Unassembled WGS sequence"/>
</dbReference>
<dbReference type="FunFam" id="3.30.450.20:FF:000092">
    <property type="entry name" value="Related to white collar 1 protein"/>
    <property type="match status" value="1"/>
</dbReference>
<evidence type="ECO:0000256" key="13">
    <source>
        <dbReference type="ARBA" id="ARBA00023163"/>
    </source>
</evidence>
<dbReference type="EMBL" id="KI669459">
    <property type="protein sequence ID" value="OCF60784.1"/>
    <property type="molecule type" value="Genomic_DNA"/>
</dbReference>
<dbReference type="InterPro" id="IPR035965">
    <property type="entry name" value="PAS-like_dom_sf"/>
</dbReference>
<feature type="region of interest" description="Disordered" evidence="15">
    <location>
        <begin position="278"/>
        <end position="380"/>
    </location>
</feature>
<name>A0A1B9IZF2_9TREE</name>
<feature type="compositionally biased region" description="Polar residues" evidence="15">
    <location>
        <begin position="93"/>
        <end position="123"/>
    </location>
</feature>
<keyword evidence="4" id="KW-0288">FMN</keyword>
<dbReference type="NCBIfam" id="TIGR00229">
    <property type="entry name" value="sensory_box"/>
    <property type="match status" value="1"/>
</dbReference>
<evidence type="ECO:0000256" key="7">
    <source>
        <dbReference type="ARBA" id="ARBA00022771"/>
    </source>
</evidence>
<dbReference type="OrthoDB" id="447251at2759"/>
<feature type="domain" description="PAS" evidence="16">
    <location>
        <begin position="466"/>
        <end position="500"/>
    </location>
</feature>
<evidence type="ECO:0000256" key="8">
    <source>
        <dbReference type="ARBA" id="ARBA00022833"/>
    </source>
</evidence>
<organism evidence="17 18">
    <name type="scientific">Kwoniella mangroviensis CBS 10435</name>
    <dbReference type="NCBI Taxonomy" id="1331196"/>
    <lineage>
        <taxon>Eukaryota</taxon>
        <taxon>Fungi</taxon>
        <taxon>Dikarya</taxon>
        <taxon>Basidiomycota</taxon>
        <taxon>Agaricomycotina</taxon>
        <taxon>Tremellomycetes</taxon>
        <taxon>Tremellales</taxon>
        <taxon>Cryptococcaceae</taxon>
        <taxon>Kwoniella</taxon>
    </lineage>
</organism>
<feature type="compositionally biased region" description="Polar residues" evidence="15">
    <location>
        <begin position="321"/>
        <end position="355"/>
    </location>
</feature>
<evidence type="ECO:0000313" key="18">
    <source>
        <dbReference type="Proteomes" id="UP000092583"/>
    </source>
</evidence>
<keyword evidence="18" id="KW-1185">Reference proteome</keyword>
<dbReference type="GO" id="GO:0005634">
    <property type="term" value="C:nucleus"/>
    <property type="evidence" value="ECO:0007669"/>
    <property type="project" value="TreeGrafter"/>
</dbReference>
<keyword evidence="14" id="KW-0675">Receptor</keyword>
<dbReference type="GO" id="GO:0003677">
    <property type="term" value="F:DNA binding"/>
    <property type="evidence" value="ECO:0007669"/>
    <property type="project" value="UniProtKB-KW"/>
</dbReference>
<feature type="region of interest" description="Disordered" evidence="15">
    <location>
        <begin position="892"/>
        <end position="918"/>
    </location>
</feature>
<keyword evidence="8" id="KW-0862">Zinc</keyword>
<reference evidence="17 18" key="1">
    <citation type="submission" date="2013-07" db="EMBL/GenBank/DDBJ databases">
        <title>The Genome Sequence of Kwoniella mangroviensis CBS10435.</title>
        <authorList>
            <consortium name="The Broad Institute Genome Sequencing Platform"/>
            <person name="Cuomo C."/>
            <person name="Litvintseva A."/>
            <person name="Chen Y."/>
            <person name="Heitman J."/>
            <person name="Sun S."/>
            <person name="Springer D."/>
            <person name="Dromer F."/>
            <person name="Young S.K."/>
            <person name="Zeng Q."/>
            <person name="Gargeya S."/>
            <person name="Fitzgerald M."/>
            <person name="Abouelleil A."/>
            <person name="Alvarado L."/>
            <person name="Berlin A.M."/>
            <person name="Chapman S.B."/>
            <person name="Dewar J."/>
            <person name="Goldberg J."/>
            <person name="Griggs A."/>
            <person name="Gujja S."/>
            <person name="Hansen M."/>
            <person name="Howarth C."/>
            <person name="Imamovic A."/>
            <person name="Larimer J."/>
            <person name="McCowan C."/>
            <person name="Murphy C."/>
            <person name="Pearson M."/>
            <person name="Priest M."/>
            <person name="Roberts A."/>
            <person name="Saif S."/>
            <person name="Shea T."/>
            <person name="Sykes S."/>
            <person name="Wortman J."/>
            <person name="Nusbaum C."/>
            <person name="Birren B."/>
        </authorList>
    </citation>
    <scope>NUCLEOTIDE SEQUENCE [LARGE SCALE GENOMIC DNA]</scope>
    <source>
        <strain evidence="17 18">CBS 10435</strain>
    </source>
</reference>
<dbReference type="CDD" id="cd00130">
    <property type="entry name" value="PAS"/>
    <property type="match status" value="2"/>
</dbReference>
<evidence type="ECO:0000256" key="4">
    <source>
        <dbReference type="ARBA" id="ARBA00022643"/>
    </source>
</evidence>
<evidence type="ECO:0000256" key="5">
    <source>
        <dbReference type="ARBA" id="ARBA00022723"/>
    </source>
</evidence>
<dbReference type="Pfam" id="PF08447">
    <property type="entry name" value="PAS_3"/>
    <property type="match status" value="1"/>
</dbReference>
<dbReference type="FunFam" id="3.30.450.20:FF:000064">
    <property type="entry name" value="Vivid PAS protein VVD"/>
    <property type="match status" value="1"/>
</dbReference>
<keyword evidence="2" id="KW-0716">Sensory transduction</keyword>